<dbReference type="PROSITE" id="PS00018">
    <property type="entry name" value="EF_HAND_1"/>
    <property type="match status" value="3"/>
</dbReference>
<dbReference type="Gene3D" id="1.10.238.10">
    <property type="entry name" value="EF-hand"/>
    <property type="match status" value="1"/>
</dbReference>
<protein>
    <submittedName>
        <fullName evidence="4">EF-hand domain-containing protein</fullName>
    </submittedName>
</protein>
<dbReference type="InterPro" id="IPR018247">
    <property type="entry name" value="EF_Hand_1_Ca_BS"/>
</dbReference>
<dbReference type="Pfam" id="PF13499">
    <property type="entry name" value="EF-hand_7"/>
    <property type="match status" value="2"/>
</dbReference>
<evidence type="ECO:0000256" key="2">
    <source>
        <dbReference type="ARBA" id="ARBA00022837"/>
    </source>
</evidence>
<dbReference type="InterPro" id="IPR002048">
    <property type="entry name" value="EF_hand_dom"/>
</dbReference>
<dbReference type="PANTHER" id="PTHR23050">
    <property type="entry name" value="CALCIUM BINDING PROTEIN"/>
    <property type="match status" value="1"/>
</dbReference>
<dbReference type="InterPro" id="IPR050145">
    <property type="entry name" value="Centrin_CML-like"/>
</dbReference>
<evidence type="ECO:0000259" key="3">
    <source>
        <dbReference type="PROSITE" id="PS50222"/>
    </source>
</evidence>
<feature type="domain" description="EF-hand" evidence="3">
    <location>
        <begin position="138"/>
        <end position="173"/>
    </location>
</feature>
<reference evidence="5" key="1">
    <citation type="submission" date="2016-10" db="EMBL/GenBank/DDBJ databases">
        <title>Comparative genomics uncovers the prolific and rare metabolic potential of the cyanobacterial genus Moorea.</title>
        <authorList>
            <person name="Leao T."/>
            <person name="Castelao G."/>
            <person name="Korobeynikov A."/>
            <person name="Monroe E.A."/>
            <person name="Podell S."/>
            <person name="Glukhov E."/>
            <person name="Allen E."/>
            <person name="Gerwick W.H."/>
            <person name="Gerwick L."/>
        </authorList>
    </citation>
    <scope>NUCLEOTIDE SEQUENCE [LARGE SCALE GENOMIC DNA]</scope>
    <source>
        <strain evidence="5">JHB</strain>
    </source>
</reference>
<keyword evidence="1" id="KW-0677">Repeat</keyword>
<accession>A0A1D9G6N6</accession>
<evidence type="ECO:0000313" key="5">
    <source>
        <dbReference type="Proteomes" id="UP000176944"/>
    </source>
</evidence>
<dbReference type="CDD" id="cd00051">
    <property type="entry name" value="EFh"/>
    <property type="match status" value="1"/>
</dbReference>
<organism evidence="4 5">
    <name type="scientific">Moorena producens (strain JHB)</name>
    <dbReference type="NCBI Taxonomy" id="1454205"/>
    <lineage>
        <taxon>Bacteria</taxon>
        <taxon>Bacillati</taxon>
        <taxon>Cyanobacteriota</taxon>
        <taxon>Cyanophyceae</taxon>
        <taxon>Coleofasciculales</taxon>
        <taxon>Coleofasciculaceae</taxon>
        <taxon>Moorena</taxon>
    </lineage>
</organism>
<dbReference type="AlphaFoldDB" id="A0A1D9G6N6"/>
<gene>
    <name evidence="4" type="ORF">BJP36_27285</name>
</gene>
<evidence type="ECO:0000256" key="1">
    <source>
        <dbReference type="ARBA" id="ARBA00022737"/>
    </source>
</evidence>
<evidence type="ECO:0000313" key="4">
    <source>
        <dbReference type="EMBL" id="AOY83070.1"/>
    </source>
</evidence>
<sequence>MSPEKFLSSSVWVARVKTFFQAMDVDGDGFLSLSDYEHTADRLVELGGDPSRSEEIQELFRALFQNMMAGGAPVDGNTRISEEECVANAAKAVTLVESAREVARRKNEVFFDLIDTDNSGEISSEEYRKYLAIYFGEEDSDRADQAFDSIDVDGNGSISRDEFIEGHIHYWFEDGSDPSFFPLPYGPLVD</sequence>
<proteinExistence type="predicted"/>
<dbReference type="InterPro" id="IPR011992">
    <property type="entry name" value="EF-hand-dom_pair"/>
</dbReference>
<dbReference type="EMBL" id="CP017708">
    <property type="protein sequence ID" value="AOY83070.1"/>
    <property type="molecule type" value="Genomic_DNA"/>
</dbReference>
<dbReference type="SMART" id="SM00054">
    <property type="entry name" value="EFh"/>
    <property type="match status" value="3"/>
</dbReference>
<feature type="domain" description="EF-hand" evidence="3">
    <location>
        <begin position="11"/>
        <end position="46"/>
    </location>
</feature>
<keyword evidence="2" id="KW-0106">Calcium</keyword>
<name>A0A1D9G6N6_MOOP1</name>
<dbReference type="SUPFAM" id="SSF47473">
    <property type="entry name" value="EF-hand"/>
    <property type="match status" value="1"/>
</dbReference>
<dbReference type="GO" id="GO:0005509">
    <property type="term" value="F:calcium ion binding"/>
    <property type="evidence" value="ECO:0007669"/>
    <property type="project" value="InterPro"/>
</dbReference>
<feature type="domain" description="EF-hand" evidence="3">
    <location>
        <begin position="102"/>
        <end position="137"/>
    </location>
</feature>
<dbReference type="PROSITE" id="PS50222">
    <property type="entry name" value="EF_HAND_2"/>
    <property type="match status" value="3"/>
</dbReference>
<dbReference type="Proteomes" id="UP000176944">
    <property type="component" value="Chromosome"/>
</dbReference>